<comment type="caution">
    <text evidence="13">The sequence shown here is derived from an EMBL/GenBank/DDBJ whole genome shotgun (WGS) entry which is preliminary data.</text>
</comment>
<gene>
    <name evidence="13" type="ORF">EIP91_006670</name>
</gene>
<accession>A0A4R0RR15</accession>
<evidence type="ECO:0000256" key="11">
    <source>
        <dbReference type="SAM" id="Phobius"/>
    </source>
</evidence>
<keyword evidence="3" id="KW-0808">Transferase</keyword>
<feature type="transmembrane region" description="Helical" evidence="11">
    <location>
        <begin position="158"/>
        <end position="180"/>
    </location>
</feature>
<evidence type="ECO:0000313" key="14">
    <source>
        <dbReference type="Proteomes" id="UP000292702"/>
    </source>
</evidence>
<keyword evidence="5" id="KW-0256">Endoplasmic reticulum</keyword>
<feature type="transmembrane region" description="Helical" evidence="11">
    <location>
        <begin position="329"/>
        <end position="354"/>
    </location>
</feature>
<dbReference type="SMART" id="SM00724">
    <property type="entry name" value="TLC"/>
    <property type="match status" value="1"/>
</dbReference>
<keyword evidence="6 11" id="KW-1133">Transmembrane helix</keyword>
<dbReference type="PROSITE" id="PS50922">
    <property type="entry name" value="TLC"/>
    <property type="match status" value="1"/>
</dbReference>
<evidence type="ECO:0000256" key="4">
    <source>
        <dbReference type="ARBA" id="ARBA00022692"/>
    </source>
</evidence>
<keyword evidence="4 9" id="KW-0812">Transmembrane</keyword>
<feature type="transmembrane region" description="Helical" evidence="11">
    <location>
        <begin position="46"/>
        <end position="69"/>
    </location>
</feature>
<evidence type="ECO:0000256" key="10">
    <source>
        <dbReference type="SAM" id="MobiDB-lite"/>
    </source>
</evidence>
<feature type="transmembrane region" description="Helical" evidence="11">
    <location>
        <begin position="283"/>
        <end position="309"/>
    </location>
</feature>
<keyword evidence="14" id="KW-1185">Reference proteome</keyword>
<dbReference type="OrthoDB" id="3053196at2759"/>
<evidence type="ECO:0000256" key="3">
    <source>
        <dbReference type="ARBA" id="ARBA00022679"/>
    </source>
</evidence>
<dbReference type="STRING" id="92696.A0A4R0RR15"/>
<dbReference type="InterPro" id="IPR016439">
    <property type="entry name" value="Lag1/Lac1-like"/>
</dbReference>
<comment type="subcellular location">
    <subcellularLocation>
        <location evidence="1">Endoplasmic reticulum membrane</location>
        <topology evidence="1">Multi-pass membrane protein</topology>
    </subcellularLocation>
</comment>
<dbReference type="InterPro" id="IPR006634">
    <property type="entry name" value="TLC-dom"/>
</dbReference>
<proteinExistence type="inferred from homology"/>
<dbReference type="PIRSF" id="PIRSF005225">
    <property type="entry name" value="LAG1_LAC1"/>
    <property type="match status" value="1"/>
</dbReference>
<dbReference type="GO" id="GO:0005789">
    <property type="term" value="C:endoplasmic reticulum membrane"/>
    <property type="evidence" value="ECO:0007669"/>
    <property type="project" value="UniProtKB-SubCell"/>
</dbReference>
<evidence type="ECO:0000313" key="13">
    <source>
        <dbReference type="EMBL" id="TCD69653.1"/>
    </source>
</evidence>
<protein>
    <recommendedName>
        <fullName evidence="12">TLC domain-containing protein</fullName>
    </recommendedName>
</protein>
<dbReference type="GO" id="GO:0046513">
    <property type="term" value="P:ceramide biosynthetic process"/>
    <property type="evidence" value="ECO:0007669"/>
    <property type="project" value="InterPro"/>
</dbReference>
<evidence type="ECO:0000256" key="6">
    <source>
        <dbReference type="ARBA" id="ARBA00022989"/>
    </source>
</evidence>
<evidence type="ECO:0000256" key="1">
    <source>
        <dbReference type="ARBA" id="ARBA00004477"/>
    </source>
</evidence>
<reference evidence="13 14" key="1">
    <citation type="submission" date="2018-11" db="EMBL/GenBank/DDBJ databases">
        <title>Genome assembly of Steccherinum ochraceum LE-BIN_3174, the white-rot fungus of the Steccherinaceae family (The Residual Polyporoid clade, Polyporales, Basidiomycota).</title>
        <authorList>
            <person name="Fedorova T.V."/>
            <person name="Glazunova O.A."/>
            <person name="Landesman E.O."/>
            <person name="Moiseenko K.V."/>
            <person name="Psurtseva N.V."/>
            <person name="Savinova O.S."/>
            <person name="Shakhova N.V."/>
            <person name="Tyazhelova T.V."/>
            <person name="Vasina D.V."/>
        </authorList>
    </citation>
    <scope>NUCLEOTIDE SEQUENCE [LARGE SCALE GENOMIC DNA]</scope>
    <source>
        <strain evidence="13 14">LE-BIN_3174</strain>
    </source>
</reference>
<evidence type="ECO:0000256" key="2">
    <source>
        <dbReference type="ARBA" id="ARBA00009808"/>
    </source>
</evidence>
<dbReference type="EMBL" id="RWJN01000036">
    <property type="protein sequence ID" value="TCD69653.1"/>
    <property type="molecule type" value="Genomic_DNA"/>
</dbReference>
<dbReference type="Pfam" id="PF03798">
    <property type="entry name" value="TRAM_LAG1_CLN8"/>
    <property type="match status" value="1"/>
</dbReference>
<keyword evidence="8" id="KW-0325">Glycoprotein</keyword>
<sequence>MPQTPFESQSESGSRPPTPPQKPRQPSPVNPWNTDSKGLWNDIVSLRWVVVPSSSFKLFMIPIVLWANWEILSPYVAKDLPNPFAPIIFVSHRVPDSPPDDPRYQKGYFDLAFVAYYIIVWSWFRQVVTLNICRPIARSFRIKSEAKLARFGEQGHAMLYFAIMGTWGYRIMGQLPTYWYRTEQFWIDYPHWDMKPELKAYYLLQSAYWCQQLMVLVLRLEKPRKDYAELVAHHFVTLWLVGWSYLVNLTLIGNAVYMSMDIPDVFLAFSKLLNYIQAEKTKVVVFVFFIGIWSYFRHFLNLVMLWSVWTEFDLMPETSKRWSPDDGVWMVWWMKYQIFAPILLLQCLNLYWYFLIWRIAYRAITEEVVTDVRSDDEDDDEDDEPDAKED</sequence>
<dbReference type="Proteomes" id="UP000292702">
    <property type="component" value="Unassembled WGS sequence"/>
</dbReference>
<evidence type="ECO:0000256" key="9">
    <source>
        <dbReference type="PROSITE-ProRule" id="PRU00205"/>
    </source>
</evidence>
<feature type="domain" description="TLC" evidence="12">
    <location>
        <begin position="146"/>
        <end position="365"/>
    </location>
</feature>
<feature type="compositionally biased region" description="Pro residues" evidence="10">
    <location>
        <begin position="16"/>
        <end position="29"/>
    </location>
</feature>
<dbReference type="PANTHER" id="PTHR12560:SF11">
    <property type="entry name" value="CERAMIDE SYNTHASE LAC1-RELATED"/>
    <property type="match status" value="1"/>
</dbReference>
<name>A0A4R0RR15_9APHY</name>
<feature type="region of interest" description="Disordered" evidence="10">
    <location>
        <begin position="1"/>
        <end position="31"/>
    </location>
</feature>
<evidence type="ECO:0000259" key="12">
    <source>
        <dbReference type="PROSITE" id="PS50922"/>
    </source>
</evidence>
<dbReference type="AlphaFoldDB" id="A0A4R0RR15"/>
<comment type="similarity">
    <text evidence="2">Belongs to the sphingosine N-acyltransferase family.</text>
</comment>
<feature type="transmembrane region" description="Helical" evidence="11">
    <location>
        <begin position="230"/>
        <end position="249"/>
    </location>
</feature>
<evidence type="ECO:0000256" key="8">
    <source>
        <dbReference type="ARBA" id="ARBA00023180"/>
    </source>
</evidence>
<dbReference type="GO" id="GO:0050291">
    <property type="term" value="F:sphingosine N-acyltransferase activity"/>
    <property type="evidence" value="ECO:0007669"/>
    <property type="project" value="InterPro"/>
</dbReference>
<dbReference type="PANTHER" id="PTHR12560">
    <property type="entry name" value="LONGEVITY ASSURANCE FACTOR 1 LAG1"/>
    <property type="match status" value="1"/>
</dbReference>
<evidence type="ECO:0000256" key="5">
    <source>
        <dbReference type="ARBA" id="ARBA00022824"/>
    </source>
</evidence>
<evidence type="ECO:0000256" key="7">
    <source>
        <dbReference type="ARBA" id="ARBA00023136"/>
    </source>
</evidence>
<organism evidence="13 14">
    <name type="scientific">Steccherinum ochraceum</name>
    <dbReference type="NCBI Taxonomy" id="92696"/>
    <lineage>
        <taxon>Eukaryota</taxon>
        <taxon>Fungi</taxon>
        <taxon>Dikarya</taxon>
        <taxon>Basidiomycota</taxon>
        <taxon>Agaricomycotina</taxon>
        <taxon>Agaricomycetes</taxon>
        <taxon>Polyporales</taxon>
        <taxon>Steccherinaceae</taxon>
        <taxon>Steccherinum</taxon>
    </lineage>
</organism>
<keyword evidence="7 9" id="KW-0472">Membrane</keyword>
<feature type="compositionally biased region" description="Polar residues" evidence="10">
    <location>
        <begin position="1"/>
        <end position="13"/>
    </location>
</feature>